<evidence type="ECO:0000313" key="2">
    <source>
        <dbReference type="EMBL" id="KAH1045501.1"/>
    </source>
</evidence>
<dbReference type="Proteomes" id="UP000828251">
    <property type="component" value="Unassembled WGS sequence"/>
</dbReference>
<evidence type="ECO:0000256" key="1">
    <source>
        <dbReference type="SAM" id="MobiDB-lite"/>
    </source>
</evidence>
<feature type="region of interest" description="Disordered" evidence="1">
    <location>
        <begin position="1"/>
        <end position="23"/>
    </location>
</feature>
<protein>
    <submittedName>
        <fullName evidence="2">Uncharacterized protein</fullName>
    </submittedName>
</protein>
<name>A0A9D3UHU7_9ROSI</name>
<accession>A0A9D3UHU7</accession>
<gene>
    <name evidence="2" type="ORF">J1N35_036285</name>
</gene>
<evidence type="ECO:0000313" key="3">
    <source>
        <dbReference type="Proteomes" id="UP000828251"/>
    </source>
</evidence>
<feature type="compositionally biased region" description="Basic residues" evidence="1">
    <location>
        <begin position="1"/>
        <end position="10"/>
    </location>
</feature>
<sequence length="186" mass="20789">MARLARRGGRMGKVSSQRGRAKLQRRNAKNLSAVVFVEGMVSLASSPVCHELAEFLLLAPRHLVGSSWWLIIGFIIKCGGVRMKNSYESSVNIVVIISRILSTFLSLELVGLKSMLSLLNWVLKNPIEWKQLAFLMVLWNGALTSNFKLIRGVLQGFPLEGHFSTNDFVDYSELSHAIYFGSEGYL</sequence>
<dbReference type="AlphaFoldDB" id="A0A9D3UHU7"/>
<organism evidence="2 3">
    <name type="scientific">Gossypium stocksii</name>
    <dbReference type="NCBI Taxonomy" id="47602"/>
    <lineage>
        <taxon>Eukaryota</taxon>
        <taxon>Viridiplantae</taxon>
        <taxon>Streptophyta</taxon>
        <taxon>Embryophyta</taxon>
        <taxon>Tracheophyta</taxon>
        <taxon>Spermatophyta</taxon>
        <taxon>Magnoliopsida</taxon>
        <taxon>eudicotyledons</taxon>
        <taxon>Gunneridae</taxon>
        <taxon>Pentapetalae</taxon>
        <taxon>rosids</taxon>
        <taxon>malvids</taxon>
        <taxon>Malvales</taxon>
        <taxon>Malvaceae</taxon>
        <taxon>Malvoideae</taxon>
        <taxon>Gossypium</taxon>
    </lineage>
</organism>
<reference evidence="2 3" key="1">
    <citation type="journal article" date="2021" name="Plant Biotechnol. J.">
        <title>Multi-omics assisted identification of the key and species-specific regulatory components of drought-tolerant mechanisms in Gossypium stocksii.</title>
        <authorList>
            <person name="Yu D."/>
            <person name="Ke L."/>
            <person name="Zhang D."/>
            <person name="Wu Y."/>
            <person name="Sun Y."/>
            <person name="Mei J."/>
            <person name="Sun J."/>
            <person name="Sun Y."/>
        </authorList>
    </citation>
    <scope>NUCLEOTIDE SEQUENCE [LARGE SCALE GENOMIC DNA]</scope>
    <source>
        <strain evidence="3">cv. E1</strain>
        <tissue evidence="2">Leaf</tissue>
    </source>
</reference>
<proteinExistence type="predicted"/>
<dbReference type="EMBL" id="JAIQCV010000011">
    <property type="protein sequence ID" value="KAH1045501.1"/>
    <property type="molecule type" value="Genomic_DNA"/>
</dbReference>
<keyword evidence="3" id="KW-1185">Reference proteome</keyword>
<comment type="caution">
    <text evidence="2">The sequence shown here is derived from an EMBL/GenBank/DDBJ whole genome shotgun (WGS) entry which is preliminary data.</text>
</comment>